<proteinExistence type="predicted"/>
<organism evidence="1 2">
    <name type="scientific">Cryomyces antarcticus</name>
    <dbReference type="NCBI Taxonomy" id="329879"/>
    <lineage>
        <taxon>Eukaryota</taxon>
        <taxon>Fungi</taxon>
        <taxon>Dikarya</taxon>
        <taxon>Ascomycota</taxon>
        <taxon>Pezizomycotina</taxon>
        <taxon>Dothideomycetes</taxon>
        <taxon>Dothideomycetes incertae sedis</taxon>
        <taxon>Cryomyces</taxon>
    </lineage>
</organism>
<evidence type="ECO:0000313" key="2">
    <source>
        <dbReference type="Proteomes" id="UP001357485"/>
    </source>
</evidence>
<reference evidence="1 2" key="1">
    <citation type="submission" date="2023-08" db="EMBL/GenBank/DDBJ databases">
        <title>Black Yeasts Isolated from many extreme environments.</title>
        <authorList>
            <person name="Coleine C."/>
            <person name="Stajich J.E."/>
            <person name="Selbmann L."/>
        </authorList>
    </citation>
    <scope>NUCLEOTIDE SEQUENCE [LARGE SCALE GENOMIC DNA]</scope>
    <source>
        <strain evidence="1 2">CCFEE 536</strain>
    </source>
</reference>
<dbReference type="EMBL" id="JAVRRA010001109">
    <property type="protein sequence ID" value="KAK5281687.1"/>
    <property type="molecule type" value="Genomic_DNA"/>
</dbReference>
<name>A0ABR0M4V6_9PEZI</name>
<sequence>MLVGQIRELHPADIFSWTTVQTQVMSTSLALSDELYNVSQVTDMDCSVSKEVPESGKSFRCAVEELFQNITLSLVAFDRFRINFSDPTREYRLTNVTFSSPYILHNYTSRNLIVAYSTAAAIAASSVLVGPA</sequence>
<dbReference type="Proteomes" id="UP001357485">
    <property type="component" value="Unassembled WGS sequence"/>
</dbReference>
<evidence type="ECO:0000313" key="1">
    <source>
        <dbReference type="EMBL" id="KAK5281687.1"/>
    </source>
</evidence>
<protein>
    <submittedName>
        <fullName evidence="1">Uncharacterized protein</fullName>
    </submittedName>
</protein>
<keyword evidence="2" id="KW-1185">Reference proteome</keyword>
<comment type="caution">
    <text evidence="1">The sequence shown here is derived from an EMBL/GenBank/DDBJ whole genome shotgun (WGS) entry which is preliminary data.</text>
</comment>
<gene>
    <name evidence="1" type="ORF">LTR16_006156</name>
</gene>
<accession>A0ABR0M4V6</accession>
<feature type="non-terminal residue" evidence="1">
    <location>
        <position position="132"/>
    </location>
</feature>